<dbReference type="Pfam" id="PF00005">
    <property type="entry name" value="ABC_tran"/>
    <property type="match status" value="1"/>
</dbReference>
<accession>A0A921MUM3</accession>
<dbReference type="Proteomes" id="UP000742460">
    <property type="component" value="Unassembled WGS sequence"/>
</dbReference>
<evidence type="ECO:0000313" key="2">
    <source>
        <dbReference type="EMBL" id="HJG90406.1"/>
    </source>
</evidence>
<comment type="caution">
    <text evidence="2">The sequence shown here is derived from an EMBL/GenBank/DDBJ whole genome shotgun (WGS) entry which is preliminary data.</text>
</comment>
<keyword evidence="2" id="KW-0067">ATP-binding</keyword>
<dbReference type="GO" id="GO:0016887">
    <property type="term" value="F:ATP hydrolysis activity"/>
    <property type="evidence" value="ECO:0007669"/>
    <property type="project" value="InterPro"/>
</dbReference>
<evidence type="ECO:0000259" key="1">
    <source>
        <dbReference type="Pfam" id="PF00005"/>
    </source>
</evidence>
<dbReference type="InterPro" id="IPR027417">
    <property type="entry name" value="P-loop_NTPase"/>
</dbReference>
<dbReference type="GO" id="GO:0019700">
    <property type="term" value="P:organic phosphonate catabolic process"/>
    <property type="evidence" value="ECO:0007669"/>
    <property type="project" value="TreeGrafter"/>
</dbReference>
<dbReference type="Gene3D" id="3.40.50.300">
    <property type="entry name" value="P-loop containing nucleotide triphosphate hydrolases"/>
    <property type="match status" value="1"/>
</dbReference>
<dbReference type="InterPro" id="IPR003439">
    <property type="entry name" value="ABC_transporter-like_ATP-bd"/>
</dbReference>
<feature type="non-terminal residue" evidence="2">
    <location>
        <position position="59"/>
    </location>
</feature>
<dbReference type="EMBL" id="DYUE01000045">
    <property type="protein sequence ID" value="HJG90406.1"/>
    <property type="molecule type" value="Genomic_DNA"/>
</dbReference>
<feature type="domain" description="ABC transporter" evidence="1">
    <location>
        <begin position="19"/>
        <end position="59"/>
    </location>
</feature>
<name>A0A921MUM3_9MICO</name>
<gene>
    <name evidence="2" type="ORF">K8V81_01645</name>
</gene>
<reference evidence="2" key="1">
    <citation type="journal article" date="2021" name="PeerJ">
        <title>Extensive microbial diversity within the chicken gut microbiome revealed by metagenomics and culture.</title>
        <authorList>
            <person name="Gilroy R."/>
            <person name="Ravi A."/>
            <person name="Getino M."/>
            <person name="Pursley I."/>
            <person name="Horton D.L."/>
            <person name="Alikhan N.F."/>
            <person name="Baker D."/>
            <person name="Gharbi K."/>
            <person name="Hall N."/>
            <person name="Watson M."/>
            <person name="Adriaenssens E.M."/>
            <person name="Foster-Nyarko E."/>
            <person name="Jarju S."/>
            <person name="Secka A."/>
            <person name="Antonio M."/>
            <person name="Oren A."/>
            <person name="Chaudhuri R.R."/>
            <person name="La Ragione R."/>
            <person name="Hildebrand F."/>
            <person name="Pallen M.J."/>
        </authorList>
    </citation>
    <scope>NUCLEOTIDE SEQUENCE</scope>
    <source>
        <strain evidence="2">ChiGjej5B5-22894</strain>
    </source>
</reference>
<dbReference type="SUPFAM" id="SSF52540">
    <property type="entry name" value="P-loop containing nucleoside triphosphate hydrolases"/>
    <property type="match status" value="1"/>
</dbReference>
<evidence type="ECO:0000313" key="3">
    <source>
        <dbReference type="Proteomes" id="UP000742460"/>
    </source>
</evidence>
<keyword evidence="2" id="KW-0547">Nucleotide-binding</keyword>
<proteinExistence type="predicted"/>
<organism evidence="2 3">
    <name type="scientific">Brachybacterium massiliense</name>
    <dbReference type="NCBI Taxonomy" id="1755098"/>
    <lineage>
        <taxon>Bacteria</taxon>
        <taxon>Bacillati</taxon>
        <taxon>Actinomycetota</taxon>
        <taxon>Actinomycetes</taxon>
        <taxon>Micrococcales</taxon>
        <taxon>Dermabacteraceae</taxon>
        <taxon>Brachybacterium</taxon>
    </lineage>
</organism>
<protein>
    <submittedName>
        <fullName evidence="2">ATP-binding cassette domain-containing protein</fullName>
    </submittedName>
</protein>
<dbReference type="AlphaFoldDB" id="A0A921MUM3"/>
<dbReference type="GO" id="GO:0005524">
    <property type="term" value="F:ATP binding"/>
    <property type="evidence" value="ECO:0007669"/>
    <property type="project" value="UniProtKB-KW"/>
</dbReference>
<sequence>MVFDGKDNAGHRVKIHACREVDVDLRRGEIVALVGESGSGKSTLARAFSLVHPPTAGRI</sequence>
<dbReference type="PANTHER" id="PTHR42764:SF1">
    <property type="entry name" value="PHOSPHONATES UTILIZATION ATP-BINDING PROTEIN PHNK-RELATED"/>
    <property type="match status" value="1"/>
</dbReference>
<reference evidence="2" key="2">
    <citation type="submission" date="2021-09" db="EMBL/GenBank/DDBJ databases">
        <authorList>
            <person name="Gilroy R."/>
        </authorList>
    </citation>
    <scope>NUCLEOTIDE SEQUENCE</scope>
    <source>
        <strain evidence="2">ChiGjej5B5-22894</strain>
    </source>
</reference>
<dbReference type="PANTHER" id="PTHR42764">
    <property type="entry name" value="PHOSPHONATES UTILIZATION ATP-BINDING PROTEIN PHNK-RELATED"/>
    <property type="match status" value="1"/>
</dbReference>